<dbReference type="SUPFAM" id="SSF51726">
    <property type="entry name" value="UROD/MetE-like"/>
    <property type="match status" value="1"/>
</dbReference>
<evidence type="ECO:0000259" key="1">
    <source>
        <dbReference type="Pfam" id="PF01208"/>
    </source>
</evidence>
<dbReference type="Proteomes" id="UP000184245">
    <property type="component" value="Unassembled WGS sequence"/>
</dbReference>
<sequence length="322" mass="36948">MTARENALEVLHWGKPEYVPLSTDAIQLVGMIPGDFDGPMKGGKDLFGVPWVESREGAMVASGFTLFDDICEWEKYIKRPDLSVYDFKRFAEMEYGMIDSSNKVRTLFCQNGLFMRLVNTMGFMEGLIAIASEPERCMDLFEYLTEYVIDYMGRAIDAYNPDMVTYFEDIATSSSLFISLDTYRKVLKPFHKRIVEYVHSRGLIFQMHTCGKCEDVLNDYVDIGVQAWHSAQISNNIEKILQDYKGRIVVEGGWDSQGEPSFITATEETVRAETRRCMDTYGRYPGFILCPVMFNERGNSVLVGDDRLAFIEDEWKKYRSNG</sequence>
<dbReference type="PANTHER" id="PTHR47099:SF1">
    <property type="entry name" value="METHYLCOBAMIDE:COM METHYLTRANSFERASE MTBA"/>
    <property type="match status" value="1"/>
</dbReference>
<dbReference type="Gene3D" id="3.20.20.210">
    <property type="match status" value="1"/>
</dbReference>
<dbReference type="RefSeq" id="WP_072852909.1">
    <property type="nucleotide sequence ID" value="NZ_FQVI01000016.1"/>
</dbReference>
<dbReference type="InterPro" id="IPR000257">
    <property type="entry name" value="Uroporphyrinogen_deCOase"/>
</dbReference>
<dbReference type="STRING" id="1122155.SAMN02745158_02853"/>
<evidence type="ECO:0000313" key="2">
    <source>
        <dbReference type="EMBL" id="SHF20048.1"/>
    </source>
</evidence>
<protein>
    <submittedName>
        <fullName evidence="2">Uroporphyrinogen decarboxylase (URO-D)</fullName>
    </submittedName>
</protein>
<proteinExistence type="predicted"/>
<keyword evidence="3" id="KW-1185">Reference proteome</keyword>
<dbReference type="GO" id="GO:0004853">
    <property type="term" value="F:uroporphyrinogen decarboxylase activity"/>
    <property type="evidence" value="ECO:0007669"/>
    <property type="project" value="InterPro"/>
</dbReference>
<dbReference type="InterPro" id="IPR038071">
    <property type="entry name" value="UROD/MetE-like_sf"/>
</dbReference>
<organism evidence="2 3">
    <name type="scientific">Lactonifactor longoviformis DSM 17459</name>
    <dbReference type="NCBI Taxonomy" id="1122155"/>
    <lineage>
        <taxon>Bacteria</taxon>
        <taxon>Bacillati</taxon>
        <taxon>Bacillota</taxon>
        <taxon>Clostridia</taxon>
        <taxon>Eubacteriales</taxon>
        <taxon>Clostridiaceae</taxon>
        <taxon>Lactonifactor</taxon>
    </lineage>
</organism>
<dbReference type="Pfam" id="PF01208">
    <property type="entry name" value="URO-D"/>
    <property type="match status" value="1"/>
</dbReference>
<feature type="domain" description="Uroporphyrinogen decarboxylase (URO-D)" evidence="1">
    <location>
        <begin position="121"/>
        <end position="289"/>
    </location>
</feature>
<dbReference type="EMBL" id="FQVI01000016">
    <property type="protein sequence ID" value="SHF20048.1"/>
    <property type="molecule type" value="Genomic_DNA"/>
</dbReference>
<dbReference type="GO" id="GO:0006779">
    <property type="term" value="P:porphyrin-containing compound biosynthetic process"/>
    <property type="evidence" value="ECO:0007669"/>
    <property type="project" value="InterPro"/>
</dbReference>
<dbReference type="AlphaFoldDB" id="A0A1M4ZPW8"/>
<accession>A0A1M4ZPW8</accession>
<gene>
    <name evidence="2" type="ORF">SAMN02745158_02853</name>
</gene>
<dbReference type="InterPro" id="IPR052024">
    <property type="entry name" value="Methanogen_methyltrans"/>
</dbReference>
<dbReference type="PANTHER" id="PTHR47099">
    <property type="entry name" value="METHYLCOBAMIDE:COM METHYLTRANSFERASE MTBA"/>
    <property type="match status" value="1"/>
</dbReference>
<reference evidence="2 3" key="1">
    <citation type="submission" date="2016-11" db="EMBL/GenBank/DDBJ databases">
        <authorList>
            <person name="Jaros S."/>
            <person name="Januszkiewicz K."/>
            <person name="Wedrychowicz H."/>
        </authorList>
    </citation>
    <scope>NUCLEOTIDE SEQUENCE [LARGE SCALE GENOMIC DNA]</scope>
    <source>
        <strain evidence="2 3">DSM 17459</strain>
    </source>
</reference>
<dbReference type="OrthoDB" id="9780425at2"/>
<name>A0A1M4ZPW8_9CLOT</name>
<evidence type="ECO:0000313" key="3">
    <source>
        <dbReference type="Proteomes" id="UP000184245"/>
    </source>
</evidence>